<sequence>MPTLAMIHTGPVVIKPINDLVRTLMPDLARLNLMDDGIVSAIEREGTVTDAVRSRLEHLGASAVAAGADAILVTCSSISELTAGVAQSSGLPVFKIDEAMAEEAVRMGERIGVVATLPTTLEPTCRQIESKAVELGRTINIERRLCREAFERLSTGDEAGHDQIVQQAVEDLAKDHDVVVLAQVSMARLVPSLKNLRAPVLSSPELGVRWVRDALARRGLTEAA</sequence>
<accession>A0A512BY85</accession>
<dbReference type="EMBL" id="BJYU01000081">
    <property type="protein sequence ID" value="GEO16915.1"/>
    <property type="molecule type" value="Genomic_DNA"/>
</dbReference>
<dbReference type="GO" id="GO:0047661">
    <property type="term" value="F:amino-acid racemase activity"/>
    <property type="evidence" value="ECO:0007669"/>
    <property type="project" value="InterPro"/>
</dbReference>
<dbReference type="RefSeq" id="WP_147022142.1">
    <property type="nucleotide sequence ID" value="NZ_BJYU01000081.1"/>
</dbReference>
<dbReference type="AlphaFoldDB" id="A0A512BY85"/>
<dbReference type="InterPro" id="IPR015942">
    <property type="entry name" value="Asp/Glu/hydantoin_racemase"/>
</dbReference>
<proteinExistence type="inferred from homology"/>
<gene>
    <name evidence="2" type="ORF">MAE02_46110</name>
</gene>
<keyword evidence="3" id="KW-1185">Reference proteome</keyword>
<dbReference type="Proteomes" id="UP000321085">
    <property type="component" value="Unassembled WGS sequence"/>
</dbReference>
<dbReference type="InterPro" id="IPR053714">
    <property type="entry name" value="Iso_Racemase_Enz_sf"/>
</dbReference>
<evidence type="ECO:0000313" key="3">
    <source>
        <dbReference type="Proteomes" id="UP000321085"/>
    </source>
</evidence>
<comment type="similarity">
    <text evidence="1">Belongs to the HyuE racemase family.</text>
</comment>
<name>A0A512BY85_9HYPH</name>
<protein>
    <recommendedName>
        <fullName evidence="4">Asp/Glu/hydantoin racemase</fullName>
    </recommendedName>
</protein>
<dbReference type="Pfam" id="PF01177">
    <property type="entry name" value="Asp_Glu_race"/>
    <property type="match status" value="1"/>
</dbReference>
<reference evidence="2 3" key="1">
    <citation type="submission" date="2019-07" db="EMBL/GenBank/DDBJ databases">
        <title>Whole genome shotgun sequence of Microvirga aerophila NBRC 106136.</title>
        <authorList>
            <person name="Hosoyama A."/>
            <person name="Uohara A."/>
            <person name="Ohji S."/>
            <person name="Ichikawa N."/>
        </authorList>
    </citation>
    <scope>NUCLEOTIDE SEQUENCE [LARGE SCALE GENOMIC DNA]</scope>
    <source>
        <strain evidence="2 3">NBRC 106136</strain>
    </source>
</reference>
<evidence type="ECO:0000256" key="1">
    <source>
        <dbReference type="ARBA" id="ARBA00038414"/>
    </source>
</evidence>
<evidence type="ECO:0008006" key="4">
    <source>
        <dbReference type="Google" id="ProtNLM"/>
    </source>
</evidence>
<dbReference type="Gene3D" id="3.40.50.12500">
    <property type="match status" value="1"/>
</dbReference>
<evidence type="ECO:0000313" key="2">
    <source>
        <dbReference type="EMBL" id="GEO16915.1"/>
    </source>
</evidence>
<organism evidence="2 3">
    <name type="scientific">Microvirga aerophila</name>
    <dbReference type="NCBI Taxonomy" id="670291"/>
    <lineage>
        <taxon>Bacteria</taxon>
        <taxon>Pseudomonadati</taxon>
        <taxon>Pseudomonadota</taxon>
        <taxon>Alphaproteobacteria</taxon>
        <taxon>Hyphomicrobiales</taxon>
        <taxon>Methylobacteriaceae</taxon>
        <taxon>Microvirga</taxon>
    </lineage>
</organism>
<comment type="caution">
    <text evidence="2">The sequence shown here is derived from an EMBL/GenBank/DDBJ whole genome shotgun (WGS) entry which is preliminary data.</text>
</comment>